<dbReference type="InterPro" id="IPR046469">
    <property type="entry name" value="SAM_HAT_N"/>
</dbReference>
<sequence length="263" mass="27907">MPPVVITLLTDFGTRDAYVGAMKGVILGINPPGALVDLTHEIPPQDLTAGAFVLAAAAPYFPPGTVHLAVVDPGVGTGRRGLAAFARGQYFVGPDNGLFHFIFKEADDLAIVSLENRAYFRAEISATFHGRDIFAPVAAHLARGVALEELGPPVTDPVLLSLPEPVFDEDEAAGELIYADRFGNLVSNLRFDRLLSWLGGQEFLVQVGPCTLTRFSTTYGEVAPGEVLALKGSHGYLEIACNLASAAERLGVSVGAPLRVRKV</sequence>
<dbReference type="Pfam" id="PF01887">
    <property type="entry name" value="SAM_HAT_N"/>
    <property type="match status" value="1"/>
</dbReference>
<evidence type="ECO:0000259" key="4">
    <source>
        <dbReference type="Pfam" id="PF20257"/>
    </source>
</evidence>
<dbReference type="InterPro" id="IPR023228">
    <property type="entry name" value="SAM_OH_AdoTrfase_N_sf"/>
</dbReference>
<dbReference type="SUPFAM" id="SSF101852">
    <property type="entry name" value="Bacterial fluorinating enzyme, C-terminal domain"/>
    <property type="match status" value="1"/>
</dbReference>
<dbReference type="PANTHER" id="PTHR35092:SF1">
    <property type="entry name" value="CHLORINASE MJ1651"/>
    <property type="match status" value="1"/>
</dbReference>
<dbReference type="SUPFAM" id="SSF102522">
    <property type="entry name" value="Bacterial fluorinating enzyme, N-terminal domain"/>
    <property type="match status" value="1"/>
</dbReference>
<gene>
    <name evidence="5" type="ORF">ENW48_08930</name>
</gene>
<feature type="domain" description="S-adenosyl-l-methionine hydroxide adenosyltransferase N-terminal" evidence="3">
    <location>
        <begin position="6"/>
        <end position="151"/>
    </location>
</feature>
<dbReference type="PIRSF" id="PIRSF006779">
    <property type="entry name" value="UCP006779"/>
    <property type="match status" value="1"/>
</dbReference>
<evidence type="ECO:0000256" key="1">
    <source>
        <dbReference type="ARBA" id="ARBA00022691"/>
    </source>
</evidence>
<comment type="caution">
    <text evidence="5">The sequence shown here is derived from an EMBL/GenBank/DDBJ whole genome shotgun (WGS) entry which is preliminary data.</text>
</comment>
<reference evidence="5" key="1">
    <citation type="journal article" date="2020" name="mSystems">
        <title>Genome- and Community-Level Interaction Insights into Carbon Utilization and Element Cycling Functions of Hydrothermarchaeota in Hydrothermal Sediment.</title>
        <authorList>
            <person name="Zhou Z."/>
            <person name="Liu Y."/>
            <person name="Xu W."/>
            <person name="Pan J."/>
            <person name="Luo Z.H."/>
            <person name="Li M."/>
        </authorList>
    </citation>
    <scope>NUCLEOTIDE SEQUENCE [LARGE SCALE GENOMIC DNA]</scope>
    <source>
        <strain evidence="5">SpSt-853</strain>
    </source>
</reference>
<dbReference type="PANTHER" id="PTHR35092">
    <property type="entry name" value="CHLORINASE MJ1651"/>
    <property type="match status" value="1"/>
</dbReference>
<dbReference type="InterPro" id="IPR023227">
    <property type="entry name" value="SAM_OH_AdoTrfase_C_sf"/>
</dbReference>
<dbReference type="InterPro" id="IPR002747">
    <property type="entry name" value="SAM_OH_AdoTrfase"/>
</dbReference>
<evidence type="ECO:0008006" key="6">
    <source>
        <dbReference type="Google" id="ProtNLM"/>
    </source>
</evidence>
<keyword evidence="1" id="KW-0949">S-adenosyl-L-methionine</keyword>
<proteinExistence type="inferred from homology"/>
<dbReference type="EMBL" id="DTKJ01000059">
    <property type="protein sequence ID" value="HGZ12330.1"/>
    <property type="molecule type" value="Genomic_DNA"/>
</dbReference>
<evidence type="ECO:0000256" key="2">
    <source>
        <dbReference type="ARBA" id="ARBA00024035"/>
    </source>
</evidence>
<comment type="similarity">
    <text evidence="2">Belongs to the SAM hydrolase / SAM-dependent halogenase family.</text>
</comment>
<name>A0A7C5AME0_9BACT</name>
<organism evidence="5">
    <name type="scientific">Desulfobacca acetoxidans</name>
    <dbReference type="NCBI Taxonomy" id="60893"/>
    <lineage>
        <taxon>Bacteria</taxon>
        <taxon>Pseudomonadati</taxon>
        <taxon>Thermodesulfobacteriota</taxon>
        <taxon>Desulfobaccia</taxon>
        <taxon>Desulfobaccales</taxon>
        <taxon>Desulfobaccaceae</taxon>
        <taxon>Desulfobacca</taxon>
    </lineage>
</organism>
<accession>A0A7C5AME0</accession>
<feature type="domain" description="S-adenosyl-l-methionine hydroxide adenosyltransferase C-terminal" evidence="4">
    <location>
        <begin position="174"/>
        <end position="258"/>
    </location>
</feature>
<evidence type="ECO:0000259" key="3">
    <source>
        <dbReference type="Pfam" id="PF01887"/>
    </source>
</evidence>
<dbReference type="AlphaFoldDB" id="A0A7C5AME0"/>
<dbReference type="InterPro" id="IPR046470">
    <property type="entry name" value="SAM_HAT_C"/>
</dbReference>
<dbReference type="Gene3D" id="3.40.50.10790">
    <property type="entry name" value="S-adenosyl-l-methionine hydroxide adenosyltransferase, N-terminal"/>
    <property type="match status" value="1"/>
</dbReference>
<dbReference type="Pfam" id="PF20257">
    <property type="entry name" value="SAM_HAT_C"/>
    <property type="match status" value="1"/>
</dbReference>
<evidence type="ECO:0000313" key="5">
    <source>
        <dbReference type="EMBL" id="HGZ12330.1"/>
    </source>
</evidence>
<dbReference type="Gene3D" id="2.40.30.90">
    <property type="entry name" value="Bacterial fluorinating enzyme like"/>
    <property type="match status" value="1"/>
</dbReference>
<protein>
    <recommendedName>
        <fullName evidence="6">SAM-dependent chlorinase/fluorinase</fullName>
    </recommendedName>
</protein>